<feature type="transmembrane region" description="Helical" evidence="7">
    <location>
        <begin position="141"/>
        <end position="167"/>
    </location>
</feature>
<organism evidence="9 10">
    <name type="scientific">Blastococcus carthaginiensis</name>
    <dbReference type="NCBI Taxonomy" id="3050034"/>
    <lineage>
        <taxon>Bacteria</taxon>
        <taxon>Bacillati</taxon>
        <taxon>Actinomycetota</taxon>
        <taxon>Actinomycetes</taxon>
        <taxon>Geodermatophilales</taxon>
        <taxon>Geodermatophilaceae</taxon>
        <taxon>Blastococcus</taxon>
    </lineage>
</organism>
<sequence length="430" mass="44501">MSPTLLAVVGIAVMLALMMVRVPIAFAMLATGMIGVILVIGPEASLQLVAADVYRQFSSYTMAVVPLFILMGLVIFHAGISSRLFATAYTWIGHLPGGVAATTILASVGFSAVSGSNAAATATMGSVALPEMKRYGYDPAVAGGAVAIGGTLGVLIPPSTALIIIAVQSEQSISTLFQAALLPGVLIGLLLVVTSVLICWRRPQLGPPGPRADLRTRLRSLGGVSETVILFAVALGGMFAGWFTPSEAAAVGAFGAIVIGIATRSLSIKGFQTAVSQTLHTSAMVVLLIAGAVVFGRFMAVTRLPFDLAEWAAGLAVPRVVVLLIVITIYLVGGALMDALGFLVISIPIFFPLITALGYDLVWFTIVVTLITTLGAVTPPVGVNVFIVSGLDKSLKVLTVFRGVAPYFVVYAVALAVCILVPEVITFSVD</sequence>
<feature type="transmembrane region" description="Helical" evidence="7">
    <location>
        <begin position="6"/>
        <end position="39"/>
    </location>
</feature>
<gene>
    <name evidence="9" type="ORF">QOZ88_07820</name>
</gene>
<keyword evidence="2" id="KW-1003">Cell membrane</keyword>
<dbReference type="PANTHER" id="PTHR33362">
    <property type="entry name" value="SIALIC ACID TRAP TRANSPORTER PERMEASE PROTEIN SIAT-RELATED"/>
    <property type="match status" value="1"/>
</dbReference>
<comment type="caution">
    <text evidence="9">The sequence shown here is derived from an EMBL/GenBank/DDBJ whole genome shotgun (WGS) entry which is preliminary data.</text>
</comment>
<dbReference type="NCBIfam" id="TIGR00786">
    <property type="entry name" value="dctM"/>
    <property type="match status" value="1"/>
</dbReference>
<keyword evidence="4 7" id="KW-0812">Transmembrane</keyword>
<dbReference type="Proteomes" id="UP001233673">
    <property type="component" value="Unassembled WGS sequence"/>
</dbReference>
<evidence type="ECO:0000313" key="10">
    <source>
        <dbReference type="Proteomes" id="UP001233673"/>
    </source>
</evidence>
<feature type="transmembrane region" description="Helical" evidence="7">
    <location>
        <begin position="60"/>
        <end position="80"/>
    </location>
</feature>
<keyword evidence="3" id="KW-0997">Cell inner membrane</keyword>
<comment type="subcellular location">
    <subcellularLocation>
        <location evidence="1">Cell inner membrane</location>
        <topology evidence="1">Multi-pass membrane protein</topology>
    </subcellularLocation>
</comment>
<name>A0ABT9IBN8_9ACTN</name>
<dbReference type="PIRSF" id="PIRSF006066">
    <property type="entry name" value="HI0050"/>
    <property type="match status" value="1"/>
</dbReference>
<reference evidence="10" key="1">
    <citation type="submission" date="2023-05" db="EMBL/GenBank/DDBJ databases">
        <title>Draft genome of Pseudofrankia sp. BMG5.37.</title>
        <authorList>
            <person name="Gtari M."/>
            <person name="Ghodhbane F."/>
            <person name="Sbissi I."/>
        </authorList>
    </citation>
    <scope>NUCLEOTIDE SEQUENCE [LARGE SCALE GENOMIC DNA]</scope>
    <source>
        <strain evidence="10">BMG 814</strain>
    </source>
</reference>
<feature type="transmembrane region" description="Helical" evidence="7">
    <location>
        <begin position="363"/>
        <end position="387"/>
    </location>
</feature>
<keyword evidence="5 7" id="KW-1133">Transmembrane helix</keyword>
<dbReference type="PANTHER" id="PTHR33362:SF5">
    <property type="entry name" value="C4-DICARBOXYLATE TRAP TRANSPORTER LARGE PERMEASE PROTEIN DCTM"/>
    <property type="match status" value="1"/>
</dbReference>
<feature type="domain" description="TRAP C4-dicarboxylate transport system permease DctM subunit" evidence="8">
    <location>
        <begin position="12"/>
        <end position="423"/>
    </location>
</feature>
<evidence type="ECO:0000256" key="6">
    <source>
        <dbReference type="ARBA" id="ARBA00023136"/>
    </source>
</evidence>
<dbReference type="RefSeq" id="WP_305999234.1">
    <property type="nucleotide sequence ID" value="NZ_JASNFN010000005.1"/>
</dbReference>
<evidence type="ECO:0000313" key="9">
    <source>
        <dbReference type="EMBL" id="MDP5182545.1"/>
    </source>
</evidence>
<keyword evidence="10" id="KW-1185">Reference proteome</keyword>
<evidence type="ECO:0000256" key="3">
    <source>
        <dbReference type="ARBA" id="ARBA00022519"/>
    </source>
</evidence>
<feature type="transmembrane region" description="Helical" evidence="7">
    <location>
        <begin position="339"/>
        <end position="357"/>
    </location>
</feature>
<proteinExistence type="predicted"/>
<dbReference type="InterPro" id="IPR004681">
    <property type="entry name" value="TRAP_DctM"/>
</dbReference>
<dbReference type="InterPro" id="IPR010656">
    <property type="entry name" value="DctM"/>
</dbReference>
<evidence type="ECO:0000259" key="8">
    <source>
        <dbReference type="Pfam" id="PF06808"/>
    </source>
</evidence>
<evidence type="ECO:0000256" key="5">
    <source>
        <dbReference type="ARBA" id="ARBA00022989"/>
    </source>
</evidence>
<feature type="transmembrane region" description="Helical" evidence="7">
    <location>
        <begin position="248"/>
        <end position="267"/>
    </location>
</feature>
<evidence type="ECO:0000256" key="7">
    <source>
        <dbReference type="SAM" id="Phobius"/>
    </source>
</evidence>
<feature type="transmembrane region" description="Helical" evidence="7">
    <location>
        <begin position="221"/>
        <end position="242"/>
    </location>
</feature>
<feature type="transmembrane region" description="Helical" evidence="7">
    <location>
        <begin position="408"/>
        <end position="429"/>
    </location>
</feature>
<feature type="transmembrane region" description="Helical" evidence="7">
    <location>
        <begin position="100"/>
        <end position="129"/>
    </location>
</feature>
<protein>
    <submittedName>
        <fullName evidence="9">TRAP transporter large permease</fullName>
    </submittedName>
</protein>
<feature type="transmembrane region" description="Helical" evidence="7">
    <location>
        <begin position="311"/>
        <end position="332"/>
    </location>
</feature>
<feature type="transmembrane region" description="Helical" evidence="7">
    <location>
        <begin position="179"/>
        <end position="200"/>
    </location>
</feature>
<evidence type="ECO:0000256" key="2">
    <source>
        <dbReference type="ARBA" id="ARBA00022475"/>
    </source>
</evidence>
<feature type="transmembrane region" description="Helical" evidence="7">
    <location>
        <begin position="279"/>
        <end position="299"/>
    </location>
</feature>
<evidence type="ECO:0000256" key="4">
    <source>
        <dbReference type="ARBA" id="ARBA00022692"/>
    </source>
</evidence>
<evidence type="ECO:0000256" key="1">
    <source>
        <dbReference type="ARBA" id="ARBA00004429"/>
    </source>
</evidence>
<dbReference type="Pfam" id="PF06808">
    <property type="entry name" value="DctM"/>
    <property type="match status" value="1"/>
</dbReference>
<accession>A0ABT9IBN8</accession>
<keyword evidence="6 7" id="KW-0472">Membrane</keyword>
<dbReference type="EMBL" id="JASNFN010000005">
    <property type="protein sequence ID" value="MDP5182545.1"/>
    <property type="molecule type" value="Genomic_DNA"/>
</dbReference>